<evidence type="ECO:0000313" key="2">
    <source>
        <dbReference type="EMBL" id="CEO48337.1"/>
    </source>
</evidence>
<evidence type="ECO:0000256" key="1">
    <source>
        <dbReference type="SAM" id="MobiDB-lite"/>
    </source>
</evidence>
<gene>
    <name evidence="2" type="ORF">BN869_000004394_1</name>
</gene>
<feature type="region of interest" description="Disordered" evidence="1">
    <location>
        <begin position="1"/>
        <end position="24"/>
    </location>
</feature>
<reference evidence="2" key="1">
    <citation type="submission" date="2015-01" db="EMBL/GenBank/DDBJ databases">
        <authorList>
            <person name="Durling Mikael"/>
        </authorList>
    </citation>
    <scope>NUCLEOTIDE SEQUENCE</scope>
</reference>
<accession>A0A0B7JYN0</accession>
<dbReference type="EMBL" id="CDPU01000010">
    <property type="protein sequence ID" value="CEO48337.1"/>
    <property type="molecule type" value="Genomic_DNA"/>
</dbReference>
<organism evidence="2">
    <name type="scientific">Bionectria ochroleuca</name>
    <name type="common">Gliocladium roseum</name>
    <dbReference type="NCBI Taxonomy" id="29856"/>
    <lineage>
        <taxon>Eukaryota</taxon>
        <taxon>Fungi</taxon>
        <taxon>Dikarya</taxon>
        <taxon>Ascomycota</taxon>
        <taxon>Pezizomycotina</taxon>
        <taxon>Sordariomycetes</taxon>
        <taxon>Hypocreomycetidae</taxon>
        <taxon>Hypocreales</taxon>
        <taxon>Bionectriaceae</taxon>
        <taxon>Clonostachys</taxon>
    </lineage>
</organism>
<name>A0A0B7JYN0_BIOOC</name>
<proteinExistence type="predicted"/>
<protein>
    <submittedName>
        <fullName evidence="2">Uncharacterized protein</fullName>
    </submittedName>
</protein>
<sequence length="111" mass="11861">SSRPGQGTKKPIAGQGGPLSTKSNELFASKDGQMRFHETGARLRCRQEGFCVKMNGERPGYALLATSNGGIRCARSGNKGTYGQGFNDTGQDEGEGNAQIDIFHLTKQPDL</sequence>
<feature type="non-terminal residue" evidence="2">
    <location>
        <position position="1"/>
    </location>
</feature>
<dbReference type="AlphaFoldDB" id="A0A0B7JYN0"/>